<dbReference type="STRING" id="1184151.AW736_24105"/>
<keyword evidence="1" id="KW-0472">Membrane</keyword>
<evidence type="ECO:0000313" key="3">
    <source>
        <dbReference type="Proteomes" id="UP000078486"/>
    </source>
</evidence>
<proteinExistence type="predicted"/>
<evidence type="ECO:0000313" key="2">
    <source>
        <dbReference type="EMBL" id="OAM87341.1"/>
    </source>
</evidence>
<dbReference type="OrthoDB" id="199365at2"/>
<keyword evidence="3" id="KW-1185">Reference proteome</keyword>
<organism evidence="2 3">
    <name type="scientific">Termitidicoccus mucosus</name>
    <dbReference type="NCBI Taxonomy" id="1184151"/>
    <lineage>
        <taxon>Bacteria</taxon>
        <taxon>Pseudomonadati</taxon>
        <taxon>Verrucomicrobiota</taxon>
        <taxon>Opitutia</taxon>
        <taxon>Opitutales</taxon>
        <taxon>Opitutaceae</taxon>
        <taxon>Termitidicoccus</taxon>
    </lineage>
</organism>
<reference evidence="2 3" key="1">
    <citation type="submission" date="2016-01" db="EMBL/GenBank/DDBJ databases">
        <title>High potential of lignocellulose degradation of a new Verrucomicrobia species.</title>
        <authorList>
            <person name="Wang Y."/>
            <person name="Shi Y."/>
            <person name="Qiu Z."/>
            <person name="Liu S."/>
            <person name="Yang H."/>
        </authorList>
    </citation>
    <scope>NUCLEOTIDE SEQUENCE [LARGE SCALE GENOMIC DNA]</scope>
    <source>
        <strain evidence="2 3">TSB47</strain>
    </source>
</reference>
<dbReference type="Pfam" id="PF09919">
    <property type="entry name" value="DUF2149"/>
    <property type="match status" value="1"/>
</dbReference>
<evidence type="ECO:0000256" key="1">
    <source>
        <dbReference type="SAM" id="Phobius"/>
    </source>
</evidence>
<dbReference type="EMBL" id="LRRQ01000175">
    <property type="protein sequence ID" value="OAM87341.1"/>
    <property type="molecule type" value="Genomic_DNA"/>
</dbReference>
<keyword evidence="1" id="KW-1133">Transmembrane helix</keyword>
<gene>
    <name evidence="2" type="ORF">AW736_24105</name>
</gene>
<dbReference type="Proteomes" id="UP000078486">
    <property type="component" value="Unassembled WGS sequence"/>
</dbReference>
<dbReference type="RefSeq" id="WP_068772847.1">
    <property type="nucleotide sequence ID" value="NZ_CP109796.1"/>
</dbReference>
<comment type="caution">
    <text evidence="2">The sequence shown here is derived from an EMBL/GenBank/DDBJ whole genome shotgun (WGS) entry which is preliminary data.</text>
</comment>
<dbReference type="AlphaFoldDB" id="A0A178ICK5"/>
<feature type="transmembrane region" description="Helical" evidence="1">
    <location>
        <begin position="37"/>
        <end position="59"/>
    </location>
</feature>
<sequence>MKPAPLRFVSRRRLAPHGAAPGEDEDPLAGIANLFDVSVAFIVALLIALFALFSAGTFLDKNSEVTLVKTTADGETEIITKKGEEIKVQKVTDKNLSGQGTRLGTAYRLASGQVVYVPETDTP</sequence>
<accession>A0A178ICK5</accession>
<protein>
    <recommendedName>
        <fullName evidence="4">DUF2149 domain-containing protein</fullName>
    </recommendedName>
</protein>
<name>A0A178ICK5_9BACT</name>
<keyword evidence="1" id="KW-0812">Transmembrane</keyword>
<evidence type="ECO:0008006" key="4">
    <source>
        <dbReference type="Google" id="ProtNLM"/>
    </source>
</evidence>
<dbReference type="InterPro" id="IPR018676">
    <property type="entry name" value="DUF2149"/>
</dbReference>